<dbReference type="AlphaFoldDB" id="A0A2K8Z659"/>
<dbReference type="Gene3D" id="3.30.70.120">
    <property type="match status" value="1"/>
</dbReference>
<dbReference type="InterPro" id="IPR003793">
    <property type="entry name" value="UPF0166"/>
</dbReference>
<reference evidence="2 3" key="1">
    <citation type="submission" date="2017-11" db="EMBL/GenBank/DDBJ databases">
        <title>Taxonomic description and genome sequences of Spirosoma HA7 sp. nov., isolated from pollen microhabitat of Corylus avellana.</title>
        <authorList>
            <person name="Ambika Manirajan B."/>
            <person name="Suarez C."/>
            <person name="Ratering S."/>
            <person name="Geissler-Plaum R."/>
            <person name="Cardinale M."/>
            <person name="Sylvia S."/>
        </authorList>
    </citation>
    <scope>NUCLEOTIDE SEQUENCE [LARGE SCALE GENOMIC DNA]</scope>
    <source>
        <strain evidence="2 3">HA7</strain>
    </source>
</reference>
<dbReference type="InterPro" id="IPR015867">
    <property type="entry name" value="N-reg_PII/ATP_PRibTrfase_C"/>
</dbReference>
<proteinExistence type="inferred from homology"/>
<dbReference type="SUPFAM" id="SSF54913">
    <property type="entry name" value="GlnB-like"/>
    <property type="match status" value="1"/>
</dbReference>
<dbReference type="Proteomes" id="UP000232883">
    <property type="component" value="Chromosome"/>
</dbReference>
<protein>
    <submittedName>
        <fullName evidence="2">Uncharacterized protein</fullName>
    </submittedName>
</protein>
<evidence type="ECO:0000256" key="1">
    <source>
        <dbReference type="ARBA" id="ARBA00010554"/>
    </source>
</evidence>
<dbReference type="OrthoDB" id="954468at2"/>
<keyword evidence="3" id="KW-1185">Reference proteome</keyword>
<dbReference type="KEGG" id="spir:CWM47_28095"/>
<dbReference type="RefSeq" id="WP_100991936.1">
    <property type="nucleotide sequence ID" value="NZ_CP025096.1"/>
</dbReference>
<accession>A0A2K8Z659</accession>
<comment type="similarity">
    <text evidence="1">Belongs to the UPF0166 family.</text>
</comment>
<dbReference type="EMBL" id="CP025096">
    <property type="protein sequence ID" value="AUD05376.1"/>
    <property type="molecule type" value="Genomic_DNA"/>
</dbReference>
<sequence length="124" mass="14282">MRTSDFTLLNLSTVRIYLHHGQRVPTDSMWEKLLGKNLAHAILKEAKLAGLKQAILYPIRAGFLRDAELVFTHAEATPRQMPVCIELVDEPQTLKDFIQQHQRLLTNTHVILENPQTYQLIQRA</sequence>
<dbReference type="Pfam" id="PF02641">
    <property type="entry name" value="DUF190"/>
    <property type="match status" value="1"/>
</dbReference>
<organism evidence="2 3">
    <name type="scientific">Spirosoma pollinicola</name>
    <dbReference type="NCBI Taxonomy" id="2057025"/>
    <lineage>
        <taxon>Bacteria</taxon>
        <taxon>Pseudomonadati</taxon>
        <taxon>Bacteroidota</taxon>
        <taxon>Cytophagia</taxon>
        <taxon>Cytophagales</taxon>
        <taxon>Cytophagaceae</taxon>
        <taxon>Spirosoma</taxon>
    </lineage>
</organism>
<evidence type="ECO:0000313" key="2">
    <source>
        <dbReference type="EMBL" id="AUD05376.1"/>
    </source>
</evidence>
<name>A0A2K8Z659_9BACT</name>
<dbReference type="InterPro" id="IPR011322">
    <property type="entry name" value="N-reg_PII-like_a/b"/>
</dbReference>
<gene>
    <name evidence="2" type="ORF">CWM47_28095</name>
</gene>
<evidence type="ECO:0000313" key="3">
    <source>
        <dbReference type="Proteomes" id="UP000232883"/>
    </source>
</evidence>